<dbReference type="PANTHER" id="PTHR13822:SF10">
    <property type="entry name" value="ATP SYNTHASE EPSILON CHAIN, CHLOROPLASTIC"/>
    <property type="match status" value="1"/>
</dbReference>
<evidence type="ECO:0000256" key="4">
    <source>
        <dbReference type="ARBA" id="ARBA00022448"/>
    </source>
</evidence>
<dbReference type="Pfam" id="PF00401">
    <property type="entry name" value="ATP-synt_DE"/>
    <property type="match status" value="1"/>
</dbReference>
<dbReference type="GO" id="GO:0005524">
    <property type="term" value="F:ATP binding"/>
    <property type="evidence" value="ECO:0007669"/>
    <property type="project" value="UniProtKB-UniRule"/>
</dbReference>
<dbReference type="SUPFAM" id="SSF51344">
    <property type="entry name" value="Epsilon subunit of F1F0-ATP synthase N-terminal domain"/>
    <property type="match status" value="1"/>
</dbReference>
<evidence type="ECO:0000313" key="17">
    <source>
        <dbReference type="Proteomes" id="UP000186777"/>
    </source>
</evidence>
<name>A0A1Q6RAL9_9FIRM</name>
<evidence type="ECO:0000256" key="10">
    <source>
        <dbReference type="ARBA" id="ARBA00023310"/>
    </source>
</evidence>
<keyword evidence="4 11" id="KW-0813">Transport</keyword>
<evidence type="ECO:0000256" key="9">
    <source>
        <dbReference type="ARBA" id="ARBA00023196"/>
    </source>
</evidence>
<dbReference type="InterPro" id="IPR036794">
    <property type="entry name" value="ATP_F1_dsu/esu_C_sf"/>
</dbReference>
<dbReference type="RefSeq" id="WP_021719231.1">
    <property type="nucleotide sequence ID" value="NZ_CALJWU010000016.1"/>
</dbReference>
<dbReference type="FunFam" id="1.20.5.440:FF:000001">
    <property type="entry name" value="ATP synthase epsilon chain"/>
    <property type="match status" value="1"/>
</dbReference>
<evidence type="ECO:0000256" key="1">
    <source>
        <dbReference type="ARBA" id="ARBA00003543"/>
    </source>
</evidence>
<sequence length="136" mass="14912">MATPFSFEIVTPDKMLFTSEEVTYVGFRALSGNLGLKARHMPIIATMDIAPMKLEFTDGSVKEFAVCGGFLEMKDNKCTVLATIAEADADIDTARATAAKERAEQRLASKSEDIDTVRAENALKRAVARLRTTHKL</sequence>
<comment type="subunit">
    <text evidence="11 12">F-type ATPases have 2 components, CF(1) - the catalytic core - and CF(0) - the membrane proton channel. CF(1) has five subunits: alpha(3), beta(3), gamma(1), delta(1), epsilon(1). CF(0) has three main subunits: a, b and c.</text>
</comment>
<keyword evidence="8 11" id="KW-0472">Membrane</keyword>
<evidence type="ECO:0000256" key="6">
    <source>
        <dbReference type="ARBA" id="ARBA00022781"/>
    </source>
</evidence>
<comment type="function">
    <text evidence="1 11">Produces ATP from ADP in the presence of a proton gradient across the membrane.</text>
</comment>
<dbReference type="Proteomes" id="UP000186777">
    <property type="component" value="Unassembled WGS sequence"/>
</dbReference>
<evidence type="ECO:0000256" key="7">
    <source>
        <dbReference type="ARBA" id="ARBA00023065"/>
    </source>
</evidence>
<accession>A0A1Q6RAL9</accession>
<dbReference type="Gene3D" id="2.60.15.10">
    <property type="entry name" value="F0F1 ATP synthase delta/epsilon subunit, N-terminal"/>
    <property type="match status" value="1"/>
</dbReference>
<dbReference type="AlphaFoldDB" id="A0A1Q6RAL9"/>
<evidence type="ECO:0000256" key="8">
    <source>
        <dbReference type="ARBA" id="ARBA00023136"/>
    </source>
</evidence>
<comment type="caution">
    <text evidence="16">The sequence shown here is derived from an EMBL/GenBank/DDBJ whole genome shotgun (WGS) entry which is preliminary data.</text>
</comment>
<feature type="domain" description="ATP synthase F1 complex delta/epsilon subunit N-terminal" evidence="15">
    <location>
        <begin position="5"/>
        <end position="83"/>
    </location>
</feature>
<evidence type="ECO:0000256" key="13">
    <source>
        <dbReference type="SAM" id="Coils"/>
    </source>
</evidence>
<dbReference type="PANTHER" id="PTHR13822">
    <property type="entry name" value="ATP SYNTHASE DELTA/EPSILON CHAIN"/>
    <property type="match status" value="1"/>
</dbReference>
<dbReference type="Gene3D" id="1.20.5.440">
    <property type="entry name" value="ATP synthase delta/epsilon subunit, C-terminal domain"/>
    <property type="match status" value="1"/>
</dbReference>
<evidence type="ECO:0000256" key="2">
    <source>
        <dbReference type="ARBA" id="ARBA00004202"/>
    </source>
</evidence>
<evidence type="ECO:0000256" key="3">
    <source>
        <dbReference type="ARBA" id="ARBA00005712"/>
    </source>
</evidence>
<dbReference type="NCBIfam" id="TIGR01216">
    <property type="entry name" value="ATP_synt_epsi"/>
    <property type="match status" value="1"/>
</dbReference>
<keyword evidence="7 11" id="KW-0406">Ion transport</keyword>
<evidence type="ECO:0000259" key="14">
    <source>
        <dbReference type="Pfam" id="PF00401"/>
    </source>
</evidence>
<dbReference type="STRING" id="626940.BHW43_00515"/>
<dbReference type="GO" id="GO:0045259">
    <property type="term" value="C:proton-transporting ATP synthase complex"/>
    <property type="evidence" value="ECO:0007669"/>
    <property type="project" value="UniProtKB-KW"/>
</dbReference>
<dbReference type="HAMAP" id="MF_00530">
    <property type="entry name" value="ATP_synth_epsil_bac"/>
    <property type="match status" value="1"/>
</dbReference>
<feature type="coiled-coil region" evidence="13">
    <location>
        <begin position="84"/>
        <end position="120"/>
    </location>
</feature>
<feature type="domain" description="ATP synthase epsilon subunit C-terminal" evidence="14">
    <location>
        <begin position="90"/>
        <end position="132"/>
    </location>
</feature>
<comment type="subcellular location">
    <subcellularLocation>
        <location evidence="2 11">Cell membrane</location>
        <topology evidence="2 11">Peripheral membrane protein</topology>
    </subcellularLocation>
</comment>
<evidence type="ECO:0000259" key="15">
    <source>
        <dbReference type="Pfam" id="PF02823"/>
    </source>
</evidence>
<dbReference type="EMBL" id="MNTG01000001">
    <property type="protein sequence ID" value="OLA39412.1"/>
    <property type="molecule type" value="Genomic_DNA"/>
</dbReference>
<protein>
    <recommendedName>
        <fullName evidence="11">ATP synthase epsilon chain</fullName>
    </recommendedName>
    <alternativeName>
        <fullName evidence="11">ATP synthase F1 sector epsilon subunit</fullName>
    </alternativeName>
    <alternativeName>
        <fullName evidence="11">F-ATPase epsilon subunit</fullName>
    </alternativeName>
</protein>
<gene>
    <name evidence="11" type="primary">atpC</name>
    <name evidence="16" type="ORF">BHW43_00515</name>
</gene>
<reference evidence="16 17" key="1">
    <citation type="journal article" date="2016" name="Nat. Biotechnol.">
        <title>Measurement of bacterial replication rates in microbial communities.</title>
        <authorList>
            <person name="Brown C.T."/>
            <person name="Olm M.R."/>
            <person name="Thomas B.C."/>
            <person name="Banfield J.F."/>
        </authorList>
    </citation>
    <scope>NUCLEOTIDE SEQUENCE [LARGE SCALE GENOMIC DNA]</scope>
    <source>
        <strain evidence="16">46_33</strain>
    </source>
</reference>
<dbReference type="GO" id="GO:0005886">
    <property type="term" value="C:plasma membrane"/>
    <property type="evidence" value="ECO:0007669"/>
    <property type="project" value="UniProtKB-SubCell"/>
</dbReference>
<proteinExistence type="inferred from homology"/>
<keyword evidence="5 11" id="KW-1003">Cell membrane</keyword>
<evidence type="ECO:0000256" key="12">
    <source>
        <dbReference type="RuleBase" id="RU003656"/>
    </source>
</evidence>
<keyword evidence="9 11" id="KW-0139">CF(1)</keyword>
<dbReference type="GO" id="GO:0046933">
    <property type="term" value="F:proton-transporting ATP synthase activity, rotational mechanism"/>
    <property type="evidence" value="ECO:0007669"/>
    <property type="project" value="UniProtKB-UniRule"/>
</dbReference>
<keyword evidence="13" id="KW-0175">Coiled coil</keyword>
<comment type="similarity">
    <text evidence="3 11 12">Belongs to the ATPase epsilon chain family.</text>
</comment>
<dbReference type="SUPFAM" id="SSF46604">
    <property type="entry name" value="Epsilon subunit of F1F0-ATP synthase C-terminal domain"/>
    <property type="match status" value="1"/>
</dbReference>
<dbReference type="InterPro" id="IPR020546">
    <property type="entry name" value="ATP_synth_F1_dsu/esu_N"/>
</dbReference>
<evidence type="ECO:0000256" key="5">
    <source>
        <dbReference type="ARBA" id="ARBA00022475"/>
    </source>
</evidence>
<dbReference type="InterPro" id="IPR036771">
    <property type="entry name" value="ATPsynth_dsu/esu_N"/>
</dbReference>
<dbReference type="Pfam" id="PF02823">
    <property type="entry name" value="ATP-synt_DE_N"/>
    <property type="match status" value="1"/>
</dbReference>
<keyword evidence="6 11" id="KW-0375">Hydrogen ion transport</keyword>
<dbReference type="CDD" id="cd12152">
    <property type="entry name" value="F1-ATPase_delta"/>
    <property type="match status" value="1"/>
</dbReference>
<organism evidence="16 17">
    <name type="scientific">Phascolarctobacterium succinatutens</name>
    <dbReference type="NCBI Taxonomy" id="626940"/>
    <lineage>
        <taxon>Bacteria</taxon>
        <taxon>Bacillati</taxon>
        <taxon>Bacillota</taxon>
        <taxon>Negativicutes</taxon>
        <taxon>Acidaminococcales</taxon>
        <taxon>Acidaminococcaceae</taxon>
        <taxon>Phascolarctobacterium</taxon>
    </lineage>
</organism>
<evidence type="ECO:0000256" key="11">
    <source>
        <dbReference type="HAMAP-Rule" id="MF_00530"/>
    </source>
</evidence>
<keyword evidence="10 11" id="KW-0066">ATP synthesis</keyword>
<dbReference type="InterPro" id="IPR001469">
    <property type="entry name" value="ATP_synth_F1_dsu/esu"/>
</dbReference>
<dbReference type="InterPro" id="IPR020547">
    <property type="entry name" value="ATP_synth_F1_esu_C"/>
</dbReference>
<evidence type="ECO:0000313" key="16">
    <source>
        <dbReference type="EMBL" id="OLA39412.1"/>
    </source>
</evidence>